<organism evidence="1 2">
    <name type="scientific">Vigna angularis var. angularis</name>
    <dbReference type="NCBI Taxonomy" id="157739"/>
    <lineage>
        <taxon>Eukaryota</taxon>
        <taxon>Viridiplantae</taxon>
        <taxon>Streptophyta</taxon>
        <taxon>Embryophyta</taxon>
        <taxon>Tracheophyta</taxon>
        <taxon>Spermatophyta</taxon>
        <taxon>Magnoliopsida</taxon>
        <taxon>eudicotyledons</taxon>
        <taxon>Gunneridae</taxon>
        <taxon>Pentapetalae</taxon>
        <taxon>rosids</taxon>
        <taxon>fabids</taxon>
        <taxon>Fabales</taxon>
        <taxon>Fabaceae</taxon>
        <taxon>Papilionoideae</taxon>
        <taxon>50 kb inversion clade</taxon>
        <taxon>NPAAA clade</taxon>
        <taxon>indigoferoid/millettioid clade</taxon>
        <taxon>Phaseoleae</taxon>
        <taxon>Vigna</taxon>
    </lineage>
</organism>
<sequence length="86" mass="9812">MTPTTVMLSRFNASNRASTSPLRSVPLQWQLQHFPTCCCNRVNPSHKSRPPLGAPLLKWKILLSSWRLPSRASFQQSTSTLLHQRK</sequence>
<proteinExistence type="predicted"/>
<accession>A0A0S3SIR4</accession>
<name>A0A0S3SIR4_PHAAN</name>
<evidence type="ECO:0000313" key="1">
    <source>
        <dbReference type="EMBL" id="BAT92673.1"/>
    </source>
</evidence>
<dbReference type="Proteomes" id="UP000291084">
    <property type="component" value="Chromosome 7"/>
</dbReference>
<protein>
    <submittedName>
        <fullName evidence="1">Uncharacterized protein</fullName>
    </submittedName>
</protein>
<dbReference type="EMBL" id="AP015040">
    <property type="protein sequence ID" value="BAT92673.1"/>
    <property type="molecule type" value="Genomic_DNA"/>
</dbReference>
<reference evidence="1 2" key="1">
    <citation type="journal article" date="2015" name="Sci. Rep.">
        <title>The power of single molecule real-time sequencing technology in the de novo assembly of a eukaryotic genome.</title>
        <authorList>
            <person name="Sakai H."/>
            <person name="Naito K."/>
            <person name="Ogiso-Tanaka E."/>
            <person name="Takahashi Y."/>
            <person name="Iseki K."/>
            <person name="Muto C."/>
            <person name="Satou K."/>
            <person name="Teruya K."/>
            <person name="Shiroma A."/>
            <person name="Shimoji M."/>
            <person name="Hirano T."/>
            <person name="Itoh T."/>
            <person name="Kaga A."/>
            <person name="Tomooka N."/>
        </authorList>
    </citation>
    <scope>NUCLEOTIDE SEQUENCE [LARGE SCALE GENOMIC DNA]</scope>
    <source>
        <strain evidence="2">cv. Shumari</strain>
    </source>
</reference>
<dbReference type="AlphaFoldDB" id="A0A0S3SIR4"/>
<gene>
    <name evidence="1" type="primary">Vigan.07G147100</name>
    <name evidence="1" type="ORF">VIGAN_07147100</name>
</gene>
<evidence type="ECO:0000313" key="2">
    <source>
        <dbReference type="Proteomes" id="UP000291084"/>
    </source>
</evidence>
<keyword evidence="2" id="KW-1185">Reference proteome</keyword>